<evidence type="ECO:0000256" key="5">
    <source>
        <dbReference type="ARBA" id="ARBA00022512"/>
    </source>
</evidence>
<dbReference type="Pfam" id="PF02415">
    <property type="entry name" value="Chlam_PMP"/>
    <property type="match status" value="1"/>
</dbReference>
<proteinExistence type="inferred from homology"/>
<dbReference type="OrthoDB" id="16650at2"/>
<evidence type="ECO:0000256" key="6">
    <source>
        <dbReference type="ARBA" id="ARBA00022525"/>
    </source>
</evidence>
<reference evidence="13 14" key="1">
    <citation type="submission" date="2016-03" db="EMBL/GenBank/DDBJ databases">
        <title>Culture-independent genomics supports pathogen discovery for uncultivable bacteria within the genus Chlamydia.</title>
        <authorList>
            <person name="Taylor-Brown A."/>
            <person name="Bachmann N.L."/>
            <person name="Borel N."/>
            <person name="Polkinghorne A."/>
        </authorList>
    </citation>
    <scope>NUCLEOTIDE SEQUENCE [LARGE SCALE GENOMIC DNA]</scope>
    <source>
        <strain evidence="13 14">2742-308</strain>
    </source>
</reference>
<dbReference type="Gene3D" id="2.40.128.130">
    <property type="entry name" value="Autotransporter beta-domain"/>
    <property type="match status" value="1"/>
</dbReference>
<dbReference type="InterPro" id="IPR036709">
    <property type="entry name" value="Autotransporte_beta_dom_sf"/>
</dbReference>
<name>A0A1A9HVX1_9CHLA</name>
<evidence type="ECO:0000313" key="14">
    <source>
        <dbReference type="Proteomes" id="UP000078162"/>
    </source>
</evidence>
<evidence type="ECO:0000259" key="12">
    <source>
        <dbReference type="PROSITE" id="PS51208"/>
    </source>
</evidence>
<accession>A0A1A9HVX1</accession>
<feature type="signal peptide" evidence="11">
    <location>
        <begin position="1"/>
        <end position="20"/>
    </location>
</feature>
<dbReference type="SUPFAM" id="SSF103515">
    <property type="entry name" value="Autotransporter"/>
    <property type="match status" value="1"/>
</dbReference>
<feature type="domain" description="Autotransporter" evidence="12">
    <location>
        <begin position="654"/>
        <end position="942"/>
    </location>
</feature>
<keyword evidence="8 11" id="KW-0732">Signal</keyword>
<dbReference type="EMBL" id="CP014639">
    <property type="protein sequence ID" value="ANH78847.1"/>
    <property type="molecule type" value="Genomic_DNA"/>
</dbReference>
<keyword evidence="6" id="KW-0964">Secreted</keyword>
<gene>
    <name evidence="13" type="ORF">Cs308_0677</name>
</gene>
<keyword evidence="9" id="KW-0472">Membrane</keyword>
<dbReference type="RefSeq" id="WP_066482518.1">
    <property type="nucleotide sequence ID" value="NZ_CP014639.1"/>
</dbReference>
<evidence type="ECO:0000256" key="8">
    <source>
        <dbReference type="ARBA" id="ARBA00022729"/>
    </source>
</evidence>
<evidence type="ECO:0000256" key="7">
    <source>
        <dbReference type="ARBA" id="ARBA00022692"/>
    </source>
</evidence>
<dbReference type="Pfam" id="PF07548">
    <property type="entry name" value="ChlamPMP_M"/>
    <property type="match status" value="1"/>
</dbReference>
<dbReference type="KEGG" id="csaz:Cs308_0677"/>
<dbReference type="GO" id="GO:0009279">
    <property type="term" value="C:cell outer membrane"/>
    <property type="evidence" value="ECO:0007669"/>
    <property type="project" value="UniProtKB-SubCell"/>
</dbReference>
<evidence type="ECO:0000256" key="1">
    <source>
        <dbReference type="ARBA" id="ARBA00004191"/>
    </source>
</evidence>
<protein>
    <submittedName>
        <fullName evidence="13">Outer membrane protein 5</fullName>
    </submittedName>
</protein>
<evidence type="ECO:0000256" key="10">
    <source>
        <dbReference type="ARBA" id="ARBA00023237"/>
    </source>
</evidence>
<dbReference type="InterPro" id="IPR003368">
    <property type="entry name" value="POMP_repeat"/>
</dbReference>
<evidence type="ECO:0000256" key="4">
    <source>
        <dbReference type="ARBA" id="ARBA00022452"/>
    </source>
</evidence>
<dbReference type="SMART" id="SM00869">
    <property type="entry name" value="Autotransporter"/>
    <property type="match status" value="1"/>
</dbReference>
<organism evidence="13 14">
    <name type="scientific">Candidatus Chlamydia sanziniae</name>
    <dbReference type="NCBI Taxonomy" id="1806891"/>
    <lineage>
        <taxon>Bacteria</taxon>
        <taxon>Pseudomonadati</taxon>
        <taxon>Chlamydiota</taxon>
        <taxon>Chlamydiia</taxon>
        <taxon>Chlamydiales</taxon>
        <taxon>Chlamydiaceae</taxon>
        <taxon>Chlamydia/Chlamydophila group</taxon>
        <taxon>Chlamydia</taxon>
    </lineage>
</organism>
<sequence length="942" mass="100865">MKFICHWLLISSTVTCSAYAATTSLGPKDSYDGDTNAKAFSEKETTGGADGTVYNSTGDVTINQAGKSTALTKSCFSEQDGDLTFKGNSYSLFFNNIKSTAEGAVIGSAGASKTVKLTGFSTLSFIAAPSTSGKGTMKSTDGLVFENNAKLIFNRNFSSENGGAITTKSFSLVGTTESASFLQNNSSKKGGTIYSTGNMTLSKNPGLLLFKGNTAVESGGVLSSEANITISNNTKVVFDSNTTTSATANGGAIDCSKTETNPVPVLTLTGNERLEFINNTAVANGGAIHTNKLVISSGGGGVLFANNTVSGTTEGAGGAIAIKDSGEISLTAQDGDIIFNGNTLVTTGSSGTRKRNSISLGSDAKFLNLRAAPGQAIFFYDPIADGKKKMTDVCNINAADADDSAIYSGSIVFSGEKLSQEEAALPANLASTFWKAINLRGGKLVLRKGVALDVNSFTQTKGTTLLMDSGTTMTAYEGITVNNLAINVDSLDAKKKIIFKVSGSGKKIVLSGPLILTDTSGYAYENSVLSQDQIYPSIIYLETPLMKDIDVSKFELNSVHAEPHFGYQGIWALEWQPDIPKVLTVPTGSVEASLPLLALTDDRKEPIKSAVLIWKNTGYLPNPERRGSLVPNSLWGAFVDIHGLQAVLERSANTLYQQRGFWVAGLANFLHKDKMEMRSGYRHTSAGYVLGVGTQTASEDVFQLAFCQLFGRDQDHLVGKNHADVYSGAVYYQHTGIMEDFSRFFPWNIELEAHSLVLEAQLAYSHTNNEMKTRYPEMQGSWGNDAFSVELGGRVLYFPESIAWLDNYAPYVKLQVVYAHQEDFKEQGREVRGFTNSDLFNVAVPLGLHMEKFLEDEGGSFDVMVAYVPDVIRSNPASTASLIIGGGSWQALGTNLSRQAVVFRGGGHYALGSELEMFGQCAFELRGSSRSYTIDLGGKLRF</sequence>
<keyword evidence="10" id="KW-0998">Cell outer membrane</keyword>
<comment type="similarity">
    <text evidence="3">Belongs to the PMP outer membrane protein family.</text>
</comment>
<dbReference type="InterPro" id="IPR011427">
    <property type="entry name" value="Polymorphic_membr_middle"/>
</dbReference>
<feature type="chain" id="PRO_5008389525" evidence="11">
    <location>
        <begin position="21"/>
        <end position="942"/>
    </location>
</feature>
<dbReference type="PATRIC" id="fig|1806891.3.peg.668"/>
<keyword evidence="7" id="KW-0812">Transmembrane</keyword>
<keyword evidence="14" id="KW-1185">Reference proteome</keyword>
<dbReference type="NCBIfam" id="TIGR01376">
    <property type="entry name" value="POMP_repeat"/>
    <property type="match status" value="4"/>
</dbReference>
<evidence type="ECO:0000256" key="2">
    <source>
        <dbReference type="ARBA" id="ARBA00004416"/>
    </source>
</evidence>
<dbReference type="AlphaFoldDB" id="A0A1A9HVX1"/>
<dbReference type="Proteomes" id="UP000078162">
    <property type="component" value="Chromosome"/>
</dbReference>
<keyword evidence="5" id="KW-0134">Cell wall</keyword>
<evidence type="ECO:0000313" key="13">
    <source>
        <dbReference type="EMBL" id="ANH78847.1"/>
    </source>
</evidence>
<evidence type="ECO:0000256" key="11">
    <source>
        <dbReference type="SAM" id="SignalP"/>
    </source>
</evidence>
<evidence type="ECO:0000256" key="9">
    <source>
        <dbReference type="ARBA" id="ARBA00023136"/>
    </source>
</evidence>
<dbReference type="PROSITE" id="PS51208">
    <property type="entry name" value="AUTOTRANSPORTER"/>
    <property type="match status" value="1"/>
</dbReference>
<comment type="subcellular location">
    <subcellularLocation>
        <location evidence="2">Cell outer membrane</location>
        <topology evidence="2">Peripheral membrane protein</topology>
        <orientation evidence="2">Extracellular side</orientation>
    </subcellularLocation>
    <subcellularLocation>
        <location evidence="1">Secreted</location>
        <location evidence="1">Cell wall</location>
    </subcellularLocation>
</comment>
<evidence type="ECO:0000256" key="3">
    <source>
        <dbReference type="ARBA" id="ARBA00007542"/>
    </source>
</evidence>
<dbReference type="InterPro" id="IPR005546">
    <property type="entry name" value="Autotransporte_beta"/>
</dbReference>
<keyword evidence="4" id="KW-1134">Transmembrane beta strand</keyword>